<keyword evidence="2" id="KW-0408">Iron</keyword>
<name>A0ABV4Q766_9ACTN</name>
<comment type="caution">
    <text evidence="4">The sequence shown here is derived from an EMBL/GenBank/DDBJ whole genome shotgun (WGS) entry which is preliminary data.</text>
</comment>
<protein>
    <submittedName>
        <fullName evidence="4">Cytochrome P450</fullName>
    </submittedName>
</protein>
<reference evidence="4 5" key="1">
    <citation type="submission" date="2023-11" db="EMBL/GenBank/DDBJ databases">
        <title>Actinomadura monticuli sp. nov., isolated from volcanic ash.</title>
        <authorList>
            <person name="Lee S.D."/>
            <person name="Yang H."/>
            <person name="Kim I.S."/>
        </authorList>
    </citation>
    <scope>NUCLEOTIDE SEQUENCE [LARGE SCALE GENOMIC DNA]</scope>
    <source>
        <strain evidence="4 5">DLS-62</strain>
    </source>
</reference>
<evidence type="ECO:0000256" key="3">
    <source>
        <dbReference type="SAM" id="MobiDB-lite"/>
    </source>
</evidence>
<keyword evidence="2" id="KW-0560">Oxidoreductase</keyword>
<gene>
    <name evidence="4" type="ORF">SM611_05450</name>
</gene>
<dbReference type="EMBL" id="JAXCEI010000002">
    <property type="protein sequence ID" value="MFA1538369.1"/>
    <property type="molecule type" value="Genomic_DNA"/>
</dbReference>
<keyword evidence="5" id="KW-1185">Reference proteome</keyword>
<accession>A0ABV4Q766</accession>
<dbReference type="Proteomes" id="UP001569963">
    <property type="component" value="Unassembled WGS sequence"/>
</dbReference>
<sequence length="409" mass="44083">MAETADADMTDADPTGEELRFPPRVPPGPDPAREYARLRERRPVARVRLPDGRPAWLASRYADNHRLLADERLSRAAAAREGAPRVRGIALEAGSITTLDPPEHTRLRRLIAGEFTAHRMRRFRPRIRAIAEELADGMAAAGPPADLVAGYAAPLPIRVISMLLGVPEPDHDRFRAWADDYLGTTGTDPETVRRAAEGLRGYFRSLVADRRADPGDDVISSLVTAQDEERLSEQELVALGVTLLVAGYQTAAGMIAGSVQTLLDHPAQLAELRADPALMPAAAEELLRYVAVSASGGTIRVATRDLELGGTPIKAGEAVLPAITSANRDAAVFTDPDRLDLRRDPNPHLAFGHGAHRCLGAALARAELAVALSTLLERFPGLRHAEPGRAPEWRTGGMIRGPLALPVAW</sequence>
<organism evidence="4 5">
    <name type="scientific">Actinomadura monticuli</name>
    <dbReference type="NCBI Taxonomy" id="3097367"/>
    <lineage>
        <taxon>Bacteria</taxon>
        <taxon>Bacillati</taxon>
        <taxon>Actinomycetota</taxon>
        <taxon>Actinomycetes</taxon>
        <taxon>Streptosporangiales</taxon>
        <taxon>Thermomonosporaceae</taxon>
        <taxon>Actinomadura</taxon>
    </lineage>
</organism>
<feature type="region of interest" description="Disordered" evidence="3">
    <location>
        <begin position="1"/>
        <end position="31"/>
    </location>
</feature>
<dbReference type="InterPro" id="IPR036396">
    <property type="entry name" value="Cyt_P450_sf"/>
</dbReference>
<proteinExistence type="inferred from homology"/>
<dbReference type="PRINTS" id="PR00359">
    <property type="entry name" value="BP450"/>
</dbReference>
<dbReference type="PANTHER" id="PTHR46696:SF1">
    <property type="entry name" value="CYTOCHROME P450 YJIB-RELATED"/>
    <property type="match status" value="1"/>
</dbReference>
<dbReference type="PANTHER" id="PTHR46696">
    <property type="entry name" value="P450, PUTATIVE (EUROFUNG)-RELATED"/>
    <property type="match status" value="1"/>
</dbReference>
<comment type="similarity">
    <text evidence="1 2">Belongs to the cytochrome P450 family.</text>
</comment>
<keyword evidence="2" id="KW-0479">Metal-binding</keyword>
<evidence type="ECO:0000256" key="1">
    <source>
        <dbReference type="ARBA" id="ARBA00010617"/>
    </source>
</evidence>
<feature type="compositionally biased region" description="Acidic residues" evidence="3">
    <location>
        <begin position="1"/>
        <end position="16"/>
    </location>
</feature>
<dbReference type="InterPro" id="IPR017972">
    <property type="entry name" value="Cyt_P450_CS"/>
</dbReference>
<dbReference type="Gene3D" id="1.10.630.10">
    <property type="entry name" value="Cytochrome P450"/>
    <property type="match status" value="1"/>
</dbReference>
<evidence type="ECO:0000313" key="5">
    <source>
        <dbReference type="Proteomes" id="UP001569963"/>
    </source>
</evidence>
<dbReference type="SUPFAM" id="SSF48264">
    <property type="entry name" value="Cytochrome P450"/>
    <property type="match status" value="1"/>
</dbReference>
<dbReference type="Pfam" id="PF00067">
    <property type="entry name" value="p450"/>
    <property type="match status" value="1"/>
</dbReference>
<dbReference type="InterPro" id="IPR002397">
    <property type="entry name" value="Cyt_P450_B"/>
</dbReference>
<dbReference type="InterPro" id="IPR001128">
    <property type="entry name" value="Cyt_P450"/>
</dbReference>
<evidence type="ECO:0000313" key="4">
    <source>
        <dbReference type="EMBL" id="MFA1538369.1"/>
    </source>
</evidence>
<evidence type="ECO:0000256" key="2">
    <source>
        <dbReference type="RuleBase" id="RU000461"/>
    </source>
</evidence>
<keyword evidence="2" id="KW-0503">Monooxygenase</keyword>
<dbReference type="PROSITE" id="PS00086">
    <property type="entry name" value="CYTOCHROME_P450"/>
    <property type="match status" value="1"/>
</dbReference>
<dbReference type="CDD" id="cd11031">
    <property type="entry name" value="Cyp158A-like"/>
    <property type="match status" value="1"/>
</dbReference>
<keyword evidence="2" id="KW-0349">Heme</keyword>
<dbReference type="RefSeq" id="WP_371947720.1">
    <property type="nucleotide sequence ID" value="NZ_JAXCEI010000002.1"/>
</dbReference>